<sequence length="42" mass="5108">MKIISWYAHKEKDKKAENEKVNQTPIKNIFNFKKADEKQKEE</sequence>
<dbReference type="Proteomes" id="UP000193006">
    <property type="component" value="Chromosome"/>
</dbReference>
<reference evidence="1 2" key="1">
    <citation type="submission" date="2017-04" db="EMBL/GenBank/DDBJ databases">
        <title>Bacillus krulwichiae AM31D Genome sequencing and assembly.</title>
        <authorList>
            <person name="Krulwich T.A."/>
            <person name="Anastor L."/>
            <person name="Ehrlich R."/>
            <person name="Ehrlich G.D."/>
            <person name="Janto B."/>
        </authorList>
    </citation>
    <scope>NUCLEOTIDE SEQUENCE [LARGE SCALE GENOMIC DNA]</scope>
    <source>
        <strain evidence="1 2">AM31D</strain>
    </source>
</reference>
<protein>
    <submittedName>
        <fullName evidence="1">Uncharacterized protein</fullName>
    </submittedName>
</protein>
<evidence type="ECO:0000313" key="1">
    <source>
        <dbReference type="EMBL" id="ARK30438.1"/>
    </source>
</evidence>
<dbReference type="AlphaFoldDB" id="A0A1X9MAK9"/>
<organism evidence="1 2">
    <name type="scientific">Halalkalibacter krulwichiae</name>
    <dbReference type="NCBI Taxonomy" id="199441"/>
    <lineage>
        <taxon>Bacteria</taxon>
        <taxon>Bacillati</taxon>
        <taxon>Bacillota</taxon>
        <taxon>Bacilli</taxon>
        <taxon>Bacillales</taxon>
        <taxon>Bacillaceae</taxon>
        <taxon>Halalkalibacter</taxon>
    </lineage>
</organism>
<evidence type="ECO:0000313" key="2">
    <source>
        <dbReference type="Proteomes" id="UP000193006"/>
    </source>
</evidence>
<dbReference type="RefSeq" id="WP_257391656.1">
    <property type="nucleotide sequence ID" value="NZ_CP020814.1"/>
</dbReference>
<gene>
    <name evidence="1" type="ORF">BkAM31D_11715</name>
</gene>
<dbReference type="KEGG" id="bkw:BkAM31D_11715"/>
<proteinExistence type="predicted"/>
<dbReference type="EMBL" id="CP020814">
    <property type="protein sequence ID" value="ARK30438.1"/>
    <property type="molecule type" value="Genomic_DNA"/>
</dbReference>
<keyword evidence="2" id="KW-1185">Reference proteome</keyword>
<accession>A0A1X9MAK9</accession>
<name>A0A1X9MAK9_9BACI</name>